<dbReference type="EMBL" id="JAODUP010000436">
    <property type="protein sequence ID" value="KAK2149786.1"/>
    <property type="molecule type" value="Genomic_DNA"/>
</dbReference>
<evidence type="ECO:0000313" key="1">
    <source>
        <dbReference type="EMBL" id="KAK2149786.1"/>
    </source>
</evidence>
<keyword evidence="2" id="KW-1185">Reference proteome</keyword>
<gene>
    <name evidence="1" type="ORF">LSH36_436g00022</name>
</gene>
<comment type="caution">
    <text evidence="1">The sequence shown here is derived from an EMBL/GenBank/DDBJ whole genome shotgun (WGS) entry which is preliminary data.</text>
</comment>
<sequence>MAMGYIPGNEMIRCNIPQDTGCGKYMEYGRQWTEDTLYVQRRISHRLIESPLDLQLGSRQTTQFQTPRLNMLNINKISPSPRKLSKLIMSWQFIMLYNFCLILSNFSSEFNKSRSFSAMRCPRE</sequence>
<dbReference type="Proteomes" id="UP001208570">
    <property type="component" value="Unassembled WGS sequence"/>
</dbReference>
<reference evidence="1" key="1">
    <citation type="journal article" date="2023" name="Mol. Biol. Evol.">
        <title>Third-Generation Sequencing Reveals the Adaptive Role of the Epigenome in Three Deep-Sea Polychaetes.</title>
        <authorList>
            <person name="Perez M."/>
            <person name="Aroh O."/>
            <person name="Sun Y."/>
            <person name="Lan Y."/>
            <person name="Juniper S.K."/>
            <person name="Young C.R."/>
            <person name="Angers B."/>
            <person name="Qian P.Y."/>
        </authorList>
    </citation>
    <scope>NUCLEOTIDE SEQUENCE</scope>
    <source>
        <strain evidence="1">P08H-3</strain>
    </source>
</reference>
<protein>
    <submittedName>
        <fullName evidence="1">Uncharacterized protein</fullName>
    </submittedName>
</protein>
<evidence type="ECO:0000313" key="2">
    <source>
        <dbReference type="Proteomes" id="UP001208570"/>
    </source>
</evidence>
<name>A0AAD9MZU1_9ANNE</name>
<organism evidence="1 2">
    <name type="scientific">Paralvinella palmiformis</name>
    <dbReference type="NCBI Taxonomy" id="53620"/>
    <lineage>
        <taxon>Eukaryota</taxon>
        <taxon>Metazoa</taxon>
        <taxon>Spiralia</taxon>
        <taxon>Lophotrochozoa</taxon>
        <taxon>Annelida</taxon>
        <taxon>Polychaeta</taxon>
        <taxon>Sedentaria</taxon>
        <taxon>Canalipalpata</taxon>
        <taxon>Terebellida</taxon>
        <taxon>Terebelliformia</taxon>
        <taxon>Alvinellidae</taxon>
        <taxon>Paralvinella</taxon>
    </lineage>
</organism>
<proteinExistence type="predicted"/>
<accession>A0AAD9MZU1</accession>
<dbReference type="AlphaFoldDB" id="A0AAD9MZU1"/>